<evidence type="ECO:0000256" key="2">
    <source>
        <dbReference type="SAM" id="MobiDB-lite"/>
    </source>
</evidence>
<protein>
    <submittedName>
        <fullName evidence="4">Universal stress protein</fullName>
    </submittedName>
</protein>
<dbReference type="Gene3D" id="3.40.50.620">
    <property type="entry name" value="HUPs"/>
    <property type="match status" value="1"/>
</dbReference>
<dbReference type="Pfam" id="PF00582">
    <property type="entry name" value="Usp"/>
    <property type="match status" value="1"/>
</dbReference>
<keyword evidence="5" id="KW-1185">Reference proteome</keyword>
<comment type="caution">
    <text evidence="4">The sequence shown here is derived from an EMBL/GenBank/DDBJ whole genome shotgun (WGS) entry which is preliminary data.</text>
</comment>
<feature type="region of interest" description="Disordered" evidence="2">
    <location>
        <begin position="161"/>
        <end position="183"/>
    </location>
</feature>
<dbReference type="PANTHER" id="PTHR46268:SF6">
    <property type="entry name" value="UNIVERSAL STRESS PROTEIN UP12"/>
    <property type="match status" value="1"/>
</dbReference>
<accession>A0ABD5Y4V1</accession>
<evidence type="ECO:0000256" key="1">
    <source>
        <dbReference type="ARBA" id="ARBA00008791"/>
    </source>
</evidence>
<evidence type="ECO:0000313" key="4">
    <source>
        <dbReference type="EMBL" id="MFC7140711.1"/>
    </source>
</evidence>
<dbReference type="InterPro" id="IPR006016">
    <property type="entry name" value="UspA"/>
</dbReference>
<dbReference type="GeneID" id="78821017"/>
<feature type="domain" description="UspA" evidence="3">
    <location>
        <begin position="3"/>
        <end position="128"/>
    </location>
</feature>
<gene>
    <name evidence="4" type="ORF">ACFQMA_12885</name>
</gene>
<evidence type="ECO:0000259" key="3">
    <source>
        <dbReference type="Pfam" id="PF00582"/>
    </source>
</evidence>
<dbReference type="PANTHER" id="PTHR46268">
    <property type="entry name" value="STRESS RESPONSE PROTEIN NHAX"/>
    <property type="match status" value="1"/>
</dbReference>
<comment type="similarity">
    <text evidence="1">Belongs to the universal stress protein A family.</text>
</comment>
<name>A0ABD5Y4V1_9EURY</name>
<dbReference type="InterPro" id="IPR006015">
    <property type="entry name" value="Universal_stress_UspA"/>
</dbReference>
<reference evidence="4 5" key="1">
    <citation type="journal article" date="2019" name="Int. J. Syst. Evol. Microbiol.">
        <title>The Global Catalogue of Microorganisms (GCM) 10K type strain sequencing project: providing services to taxonomists for standard genome sequencing and annotation.</title>
        <authorList>
            <consortium name="The Broad Institute Genomics Platform"/>
            <consortium name="The Broad Institute Genome Sequencing Center for Infectious Disease"/>
            <person name="Wu L."/>
            <person name="Ma J."/>
        </authorList>
    </citation>
    <scope>NUCLEOTIDE SEQUENCE [LARGE SCALE GENOMIC DNA]</scope>
    <source>
        <strain evidence="4 5">XZYJT29</strain>
    </source>
</reference>
<organism evidence="4 5">
    <name type="scientific">Halosimplex aquaticum</name>
    <dbReference type="NCBI Taxonomy" id="3026162"/>
    <lineage>
        <taxon>Archaea</taxon>
        <taxon>Methanobacteriati</taxon>
        <taxon>Methanobacteriota</taxon>
        <taxon>Stenosarchaea group</taxon>
        <taxon>Halobacteria</taxon>
        <taxon>Halobacteriales</taxon>
        <taxon>Haloarculaceae</taxon>
        <taxon>Halosimplex</taxon>
    </lineage>
</organism>
<dbReference type="InterPro" id="IPR014729">
    <property type="entry name" value="Rossmann-like_a/b/a_fold"/>
</dbReference>
<sequence>MYTVLLPVDTAESRATAQVETAIELPNAGAEVEVVLLHVFDEADRAEEGSPLQLRAGERAYERLQDAGVSVDLMTRYGDASTEILEAAEDVDANLILLGGRKRSPLGSVLFGSVSQEVTLDAERPVVVTGDRRQQQRPSHRCRSCGQEYFTDHDLDIPSCRNCGGTKVEPVDGRESDEPTKAA</sequence>
<dbReference type="SUPFAM" id="SSF52402">
    <property type="entry name" value="Adenine nucleotide alpha hydrolases-like"/>
    <property type="match status" value="1"/>
</dbReference>
<dbReference type="RefSeq" id="WP_274321804.1">
    <property type="nucleotide sequence ID" value="NZ_CP118158.1"/>
</dbReference>
<dbReference type="Proteomes" id="UP001596432">
    <property type="component" value="Unassembled WGS sequence"/>
</dbReference>
<dbReference type="PRINTS" id="PR01438">
    <property type="entry name" value="UNVRSLSTRESS"/>
</dbReference>
<feature type="compositionally biased region" description="Basic and acidic residues" evidence="2">
    <location>
        <begin position="169"/>
        <end position="183"/>
    </location>
</feature>
<evidence type="ECO:0000313" key="5">
    <source>
        <dbReference type="Proteomes" id="UP001596432"/>
    </source>
</evidence>
<dbReference type="EMBL" id="JBHTAS010000001">
    <property type="protein sequence ID" value="MFC7140711.1"/>
    <property type="molecule type" value="Genomic_DNA"/>
</dbReference>
<proteinExistence type="inferred from homology"/>
<dbReference type="CDD" id="cd00293">
    <property type="entry name" value="USP-like"/>
    <property type="match status" value="1"/>
</dbReference>
<dbReference type="AlphaFoldDB" id="A0ABD5Y4V1"/>